<reference evidence="6" key="1">
    <citation type="journal article" date="2016" name="Stand. Genomic Sci.">
        <title>Complete genome sequence of Methanospirillum hungatei type strain JF1.</title>
        <authorList>
            <person name="Gunsalus R.P."/>
            <person name="Cook L.E."/>
            <person name="Crable B."/>
            <person name="Rohlin L."/>
            <person name="McDonald E."/>
            <person name="Mouttaki H."/>
            <person name="Sieber J.R."/>
            <person name="Poweleit N."/>
            <person name="Zhou H."/>
            <person name="Lapidus A.L."/>
            <person name="Daligault H.E."/>
            <person name="Land M."/>
            <person name="Gilna P."/>
            <person name="Ivanova N."/>
            <person name="Kyrpides N."/>
            <person name="Culley D.E."/>
            <person name="McInerney M.J."/>
        </authorList>
    </citation>
    <scope>NUCLEOTIDE SEQUENCE [LARGE SCALE GENOMIC DNA]</scope>
    <source>
        <strain evidence="6">ATCC 27890 / DSM 864 / NBRC 100397 / JF-1</strain>
    </source>
</reference>
<dbReference type="AlphaFoldDB" id="Q2FP46"/>
<dbReference type="InParanoid" id="Q2FP46"/>
<dbReference type="CDD" id="cd00317">
    <property type="entry name" value="cyclophilin"/>
    <property type="match status" value="1"/>
</dbReference>
<evidence type="ECO:0000256" key="1">
    <source>
        <dbReference type="ARBA" id="ARBA00013194"/>
    </source>
</evidence>
<protein>
    <recommendedName>
        <fullName evidence="1">peptidylprolyl isomerase</fullName>
        <ecNumber evidence="1">5.2.1.8</ecNumber>
    </recommendedName>
</protein>
<dbReference type="InterPro" id="IPR029000">
    <property type="entry name" value="Cyclophilin-like_dom_sf"/>
</dbReference>
<dbReference type="InterPro" id="IPR002130">
    <property type="entry name" value="Cyclophilin-type_PPIase_dom"/>
</dbReference>
<dbReference type="Gene3D" id="2.40.100.10">
    <property type="entry name" value="Cyclophilin-like"/>
    <property type="match status" value="1"/>
</dbReference>
<proteinExistence type="predicted"/>
<dbReference type="Proteomes" id="UP000001941">
    <property type="component" value="Chromosome"/>
</dbReference>
<evidence type="ECO:0000313" key="6">
    <source>
        <dbReference type="Proteomes" id="UP000001941"/>
    </source>
</evidence>
<name>Q2FP46_METHJ</name>
<dbReference type="GeneID" id="3922973"/>
<dbReference type="STRING" id="323259.Mhun_1165"/>
<dbReference type="PANTHER" id="PTHR45625:SF4">
    <property type="entry name" value="PEPTIDYLPROLYL ISOMERASE DOMAIN AND WD REPEAT-CONTAINING PROTEIN 1"/>
    <property type="match status" value="1"/>
</dbReference>
<gene>
    <name evidence="5" type="ordered locus">Mhun_1165</name>
</gene>
<dbReference type="EMBL" id="CP000254">
    <property type="protein sequence ID" value="ABD40913.1"/>
    <property type="molecule type" value="Genomic_DNA"/>
</dbReference>
<dbReference type="PANTHER" id="PTHR45625">
    <property type="entry name" value="PEPTIDYL-PROLYL CIS-TRANS ISOMERASE-RELATED"/>
    <property type="match status" value="1"/>
</dbReference>
<dbReference type="EnsemblBacteria" id="ABD40913">
    <property type="protein sequence ID" value="ABD40913"/>
    <property type="gene ID" value="Mhun_1165"/>
</dbReference>
<feature type="domain" description="PPIase cyclophilin-type" evidence="4">
    <location>
        <begin position="14"/>
        <end position="155"/>
    </location>
</feature>
<evidence type="ECO:0000256" key="3">
    <source>
        <dbReference type="ARBA" id="ARBA00023235"/>
    </source>
</evidence>
<keyword evidence="2" id="KW-0697">Rotamase</keyword>
<dbReference type="HOGENOM" id="CLU_012062_16_3_2"/>
<dbReference type="EC" id="5.2.1.8" evidence="1"/>
<dbReference type="InterPro" id="IPR044666">
    <property type="entry name" value="Cyclophilin_A-like"/>
</dbReference>
<dbReference type="KEGG" id="mhu:Mhun_1165"/>
<evidence type="ECO:0000259" key="4">
    <source>
        <dbReference type="PROSITE" id="PS50072"/>
    </source>
</evidence>
<dbReference type="eggNOG" id="arCOG04767">
    <property type="taxonomic scope" value="Archaea"/>
</dbReference>
<dbReference type="PROSITE" id="PS50072">
    <property type="entry name" value="CSA_PPIASE_2"/>
    <property type="match status" value="1"/>
</dbReference>
<evidence type="ECO:0000256" key="2">
    <source>
        <dbReference type="ARBA" id="ARBA00023110"/>
    </source>
</evidence>
<evidence type="ECO:0000313" key="5">
    <source>
        <dbReference type="EMBL" id="ABD40913.1"/>
    </source>
</evidence>
<dbReference type="RefSeq" id="WP_011448191.1">
    <property type="nucleotide sequence ID" value="NC_007796.1"/>
</dbReference>
<accession>Q2FP46</accession>
<keyword evidence="3 5" id="KW-0413">Isomerase</keyword>
<dbReference type="Pfam" id="PF00160">
    <property type="entry name" value="Pro_isomerase"/>
    <property type="match status" value="1"/>
</dbReference>
<dbReference type="InterPro" id="IPR024936">
    <property type="entry name" value="Cyclophilin-type_PPIase"/>
</dbReference>
<organism evidence="5 6">
    <name type="scientific">Methanospirillum hungatei JF-1 (strain ATCC 27890 / DSM 864 / NBRC 100397 / JF-1)</name>
    <dbReference type="NCBI Taxonomy" id="323259"/>
    <lineage>
        <taxon>Archaea</taxon>
        <taxon>Methanobacteriati</taxon>
        <taxon>Methanobacteriota</taxon>
        <taxon>Stenosarchaea group</taxon>
        <taxon>Methanomicrobia</taxon>
        <taxon>Methanomicrobiales</taxon>
        <taxon>Methanospirillaceae</taxon>
        <taxon>Methanospirillum</taxon>
    </lineage>
</organism>
<dbReference type="PIRSF" id="PIRSF001467">
    <property type="entry name" value="Peptidylpro_ismrse"/>
    <property type="match status" value="1"/>
</dbReference>
<dbReference type="SUPFAM" id="SSF50891">
    <property type="entry name" value="Cyclophilin-like"/>
    <property type="match status" value="1"/>
</dbReference>
<keyword evidence="6" id="KW-1185">Reference proteome</keyword>
<sequence>MYRMAEPVRVKMTTSMGDILIELYEDKPITAGNFKKLVEKGFYDGIIFHRVIDGFMIQAGCPEGKGTGGPGYTIKDEFGKNNRNDRGTLSMANCGPNTGGSQFFINVVNNNYLDPKHPVFGKVIEGMDIVDAISKVKRDRFDRPKEDVVILKAVIV</sequence>
<dbReference type="PRINTS" id="PR00153">
    <property type="entry name" value="CSAPPISMRASE"/>
</dbReference>
<dbReference type="GO" id="GO:0003755">
    <property type="term" value="F:peptidyl-prolyl cis-trans isomerase activity"/>
    <property type="evidence" value="ECO:0007669"/>
    <property type="project" value="UniProtKB-KW"/>
</dbReference>